<reference evidence="2" key="1">
    <citation type="submission" date="2020-05" db="EMBL/GenBank/DDBJ databases">
        <authorList>
            <person name="Chiriac C."/>
            <person name="Salcher M."/>
            <person name="Ghai R."/>
            <person name="Kavagutti S V."/>
        </authorList>
    </citation>
    <scope>NUCLEOTIDE SEQUENCE</scope>
</reference>
<dbReference type="Gene3D" id="1.10.3550.20">
    <property type="match status" value="1"/>
</dbReference>
<protein>
    <submittedName>
        <fullName evidence="2">RNA ligase A</fullName>
    </submittedName>
</protein>
<dbReference type="Pfam" id="PF09511">
    <property type="entry name" value="RNA_lig_T4_1"/>
    <property type="match status" value="1"/>
</dbReference>
<dbReference type="GO" id="GO:0016874">
    <property type="term" value="F:ligase activity"/>
    <property type="evidence" value="ECO:0007669"/>
    <property type="project" value="UniProtKB-KW"/>
</dbReference>
<evidence type="ECO:0000259" key="1">
    <source>
        <dbReference type="Pfam" id="PF09511"/>
    </source>
</evidence>
<feature type="domain" description="T4 RNA ligase 1-like N-terminal" evidence="1">
    <location>
        <begin position="52"/>
        <end position="279"/>
    </location>
</feature>
<name>A0A6J5RHU5_9CAUD</name>
<evidence type="ECO:0000313" key="2">
    <source>
        <dbReference type="EMBL" id="CAB4196973.1"/>
    </source>
</evidence>
<proteinExistence type="predicted"/>
<organism evidence="2">
    <name type="scientific">uncultured Caudovirales phage</name>
    <dbReference type="NCBI Taxonomy" id="2100421"/>
    <lineage>
        <taxon>Viruses</taxon>
        <taxon>Duplodnaviria</taxon>
        <taxon>Heunggongvirae</taxon>
        <taxon>Uroviricota</taxon>
        <taxon>Caudoviricetes</taxon>
        <taxon>Peduoviridae</taxon>
        <taxon>Maltschvirus</taxon>
        <taxon>Maltschvirus maltsch</taxon>
    </lineage>
</organism>
<sequence length="416" mass="47864">MLLVQEFLKTHTFRQLSEQFGVYASFAKTGYKFSLNYDQIESKESDVLAQQCRGLILSTVDGHSLSNQAVEIDGRLRYDDICPGDTTILAYPMDRFFNNGQGAAAQIDWSDPNISILEKLDGTLTIVYFDKFSKQWCVATRSVPEADLIIDMGIYTFRTLFEKSVKDTLNLDFDSFTRSLVKEMTYCFELTTPYNRIVVKYDDFKITLLSIRYLPTLKEMDPSQLAIVLIGKVPCVHAYTYTSMDDILKWVSDQNPLEHEGVVVRDSNYNRIKIKNAAYVAFNRTRDILSASDRNILDLIFQEKDDDVLPMLSPEIANKLQKMKKDTQNTIKSYDEIYSKVKDVADGIMPNDKKTFALTVNEYKLKNKKLWTAPLFQIFSGKALNMKDFIQKNRNKDGHWSSGFLDVFLELFNLLS</sequence>
<dbReference type="SUPFAM" id="SSF56091">
    <property type="entry name" value="DNA ligase/mRNA capping enzyme, catalytic domain"/>
    <property type="match status" value="1"/>
</dbReference>
<keyword evidence="2" id="KW-0436">Ligase</keyword>
<accession>A0A6J5RHU5</accession>
<dbReference type="InterPro" id="IPR019039">
    <property type="entry name" value="T4-Rnl1-like_N"/>
</dbReference>
<dbReference type="EMBL" id="LR797252">
    <property type="protein sequence ID" value="CAB4196973.1"/>
    <property type="molecule type" value="Genomic_DNA"/>
</dbReference>
<gene>
    <name evidence="2" type="ORF">UFOVP1290_493</name>
</gene>